<proteinExistence type="predicted"/>
<name>A0A9N7UZH7_PLEPL</name>
<reference evidence="2" key="1">
    <citation type="submission" date="2020-03" db="EMBL/GenBank/DDBJ databases">
        <authorList>
            <person name="Weist P."/>
        </authorList>
    </citation>
    <scope>NUCLEOTIDE SEQUENCE</scope>
</reference>
<comment type="caution">
    <text evidence="2">The sequence shown here is derived from an EMBL/GenBank/DDBJ whole genome shotgun (WGS) entry which is preliminary data.</text>
</comment>
<accession>A0A9N7UZH7</accession>
<gene>
    <name evidence="2" type="ORF">PLEPLA_LOCUS27160</name>
</gene>
<dbReference type="EMBL" id="CADEAL010002269">
    <property type="protein sequence ID" value="CAB1439360.1"/>
    <property type="molecule type" value="Genomic_DNA"/>
</dbReference>
<feature type="compositionally biased region" description="Basic and acidic residues" evidence="1">
    <location>
        <begin position="1"/>
        <end position="10"/>
    </location>
</feature>
<protein>
    <submittedName>
        <fullName evidence="2">Uncharacterized protein</fullName>
    </submittedName>
</protein>
<evidence type="ECO:0000256" key="1">
    <source>
        <dbReference type="SAM" id="MobiDB-lite"/>
    </source>
</evidence>
<evidence type="ECO:0000313" key="3">
    <source>
        <dbReference type="Proteomes" id="UP001153269"/>
    </source>
</evidence>
<dbReference type="Proteomes" id="UP001153269">
    <property type="component" value="Unassembled WGS sequence"/>
</dbReference>
<sequence>MPAEGPDRLRALPSAPPSTRLPFSSPSPQLRTFAVTIIQLTFSASVCLPPFSHFDPLSSLLCLSYPSWLFDSLNPDTPSMLGEVMPLMGLLFPVLVVNSCSPASEYLSISIYLAG</sequence>
<dbReference type="AlphaFoldDB" id="A0A9N7UZH7"/>
<evidence type="ECO:0000313" key="2">
    <source>
        <dbReference type="EMBL" id="CAB1439360.1"/>
    </source>
</evidence>
<organism evidence="2 3">
    <name type="scientific">Pleuronectes platessa</name>
    <name type="common">European plaice</name>
    <dbReference type="NCBI Taxonomy" id="8262"/>
    <lineage>
        <taxon>Eukaryota</taxon>
        <taxon>Metazoa</taxon>
        <taxon>Chordata</taxon>
        <taxon>Craniata</taxon>
        <taxon>Vertebrata</taxon>
        <taxon>Euteleostomi</taxon>
        <taxon>Actinopterygii</taxon>
        <taxon>Neopterygii</taxon>
        <taxon>Teleostei</taxon>
        <taxon>Neoteleostei</taxon>
        <taxon>Acanthomorphata</taxon>
        <taxon>Carangaria</taxon>
        <taxon>Pleuronectiformes</taxon>
        <taxon>Pleuronectoidei</taxon>
        <taxon>Pleuronectidae</taxon>
        <taxon>Pleuronectes</taxon>
    </lineage>
</organism>
<feature type="region of interest" description="Disordered" evidence="1">
    <location>
        <begin position="1"/>
        <end position="27"/>
    </location>
</feature>
<keyword evidence="3" id="KW-1185">Reference proteome</keyword>